<evidence type="ECO:0000256" key="1">
    <source>
        <dbReference type="ARBA" id="ARBA00004123"/>
    </source>
</evidence>
<dbReference type="Pfam" id="PF22241">
    <property type="entry name" value="PSMD12-CSN4_N"/>
    <property type="match status" value="1"/>
</dbReference>
<dbReference type="InterPro" id="IPR040134">
    <property type="entry name" value="PSMD12/CSN4"/>
</dbReference>
<evidence type="ECO:0000313" key="10">
    <source>
        <dbReference type="Proteomes" id="UP000320333"/>
    </source>
</evidence>
<dbReference type="Gene3D" id="1.10.10.10">
    <property type="entry name" value="Winged helix-like DNA-binding domain superfamily/Winged helix DNA-binding domain"/>
    <property type="match status" value="1"/>
</dbReference>
<organism evidence="9 10">
    <name type="scientific">Chytriomyces confervae</name>
    <dbReference type="NCBI Taxonomy" id="246404"/>
    <lineage>
        <taxon>Eukaryota</taxon>
        <taxon>Fungi</taxon>
        <taxon>Fungi incertae sedis</taxon>
        <taxon>Chytridiomycota</taxon>
        <taxon>Chytridiomycota incertae sedis</taxon>
        <taxon>Chytridiomycetes</taxon>
        <taxon>Chytridiales</taxon>
        <taxon>Chytriomycetaceae</taxon>
        <taxon>Chytriomyces</taxon>
    </lineage>
</organism>
<evidence type="ECO:0000256" key="6">
    <source>
        <dbReference type="ARBA" id="ARBA00022790"/>
    </source>
</evidence>
<dbReference type="PANTHER" id="PTHR10855:SF2">
    <property type="entry name" value="COP9 SIGNALOSOME COMPLEX SUBUNIT 4"/>
    <property type="match status" value="1"/>
</dbReference>
<dbReference type="SUPFAM" id="SSF46785">
    <property type="entry name" value="Winged helix' DNA-binding domain"/>
    <property type="match status" value="1"/>
</dbReference>
<comment type="caution">
    <text evidence="9">The sequence shown here is derived from an EMBL/GenBank/DDBJ whole genome shotgun (WGS) entry which is preliminary data.</text>
</comment>
<protein>
    <recommendedName>
        <fullName evidence="4">COP9 signalosome complex subunit 4</fullName>
    </recommendedName>
</protein>
<dbReference type="GO" id="GO:0008180">
    <property type="term" value="C:COP9 signalosome"/>
    <property type="evidence" value="ECO:0007669"/>
    <property type="project" value="UniProtKB-KW"/>
</dbReference>
<evidence type="ECO:0000256" key="3">
    <source>
        <dbReference type="ARBA" id="ARBA00010417"/>
    </source>
</evidence>
<dbReference type="Pfam" id="PF01399">
    <property type="entry name" value="PCI"/>
    <property type="match status" value="1"/>
</dbReference>
<name>A0A507FHJ7_9FUNG</name>
<dbReference type="SMART" id="SM00088">
    <property type="entry name" value="PINT"/>
    <property type="match status" value="1"/>
</dbReference>
<dbReference type="STRING" id="246404.A0A507FHJ7"/>
<dbReference type="PANTHER" id="PTHR10855">
    <property type="entry name" value="26S PROTEASOME NON-ATPASE REGULATORY SUBUNIT 12/COP9 SIGNALOSOME COMPLEX SUBUNIT 4"/>
    <property type="match status" value="1"/>
</dbReference>
<comment type="similarity">
    <text evidence="3">Belongs to the CSN4 family.</text>
</comment>
<dbReference type="OrthoDB" id="295656at2759"/>
<evidence type="ECO:0000256" key="4">
    <source>
        <dbReference type="ARBA" id="ARBA00014881"/>
    </source>
</evidence>
<accession>A0A507FHJ7</accession>
<reference evidence="9 10" key="1">
    <citation type="journal article" date="2019" name="Sci. Rep.">
        <title>Comparative genomics of chytrid fungi reveal insights into the obligate biotrophic and pathogenic lifestyle of Synchytrium endobioticum.</title>
        <authorList>
            <person name="van de Vossenberg B.T.L.H."/>
            <person name="Warris S."/>
            <person name="Nguyen H.D.T."/>
            <person name="van Gent-Pelzer M.P.E."/>
            <person name="Joly D.L."/>
            <person name="van de Geest H.C."/>
            <person name="Bonants P.J.M."/>
            <person name="Smith D.S."/>
            <person name="Levesque C.A."/>
            <person name="van der Lee T.A.J."/>
        </authorList>
    </citation>
    <scope>NUCLEOTIDE SEQUENCE [LARGE SCALE GENOMIC DNA]</scope>
    <source>
        <strain evidence="9 10">CBS 675.73</strain>
    </source>
</reference>
<sequence length="398" mass="44247">MDTFQIRCERMTLDFESAQVLLNEALDEAVGLVAARAAVALFVSAFHKGCDTSNSAHVDTALRVWALALERLSTRQVAFEDSISSIRLHLADLLEMNEDWGEAAKVLMGVPLDSGHRQIENVFKLSIYVRIVRLLLEEDDSVAAESYLNRASLLISATDAASLASASQQEQLLTVQFRASQARLFDFKRSFLQAAQKYLSLSYLMLMAESERVVCLVQAVTCAILAPAGPQRSRLLATLYKDDRVRENAELSTVFYPILEKVYLDRILRTSEIDGFRETLKPHQLAKLSDGTTVLDRAVIEHNVLAASKIYTTIRFTELGSLLGVTDAYAAEMVVSRMIGEGRVEGQIDQIEGLVYFYEGRGEDLLAAGIRGVCEQVDVLVDEVMKRNPAWVKDQMVA</sequence>
<comment type="subcellular location">
    <subcellularLocation>
        <location evidence="2">Cytoplasm</location>
    </subcellularLocation>
    <subcellularLocation>
        <location evidence="1">Nucleus</location>
    </subcellularLocation>
</comment>
<evidence type="ECO:0000259" key="8">
    <source>
        <dbReference type="PROSITE" id="PS50250"/>
    </source>
</evidence>
<keyword evidence="10" id="KW-1185">Reference proteome</keyword>
<dbReference type="AlphaFoldDB" id="A0A507FHJ7"/>
<dbReference type="EMBL" id="QEAP01000064">
    <property type="protein sequence ID" value="TPX75901.1"/>
    <property type="molecule type" value="Genomic_DNA"/>
</dbReference>
<dbReference type="GO" id="GO:0005829">
    <property type="term" value="C:cytosol"/>
    <property type="evidence" value="ECO:0007669"/>
    <property type="project" value="TreeGrafter"/>
</dbReference>
<dbReference type="InterPro" id="IPR000717">
    <property type="entry name" value="PCI_dom"/>
</dbReference>
<dbReference type="InterPro" id="IPR036388">
    <property type="entry name" value="WH-like_DNA-bd_sf"/>
</dbReference>
<evidence type="ECO:0000313" key="9">
    <source>
        <dbReference type="EMBL" id="TPX75901.1"/>
    </source>
</evidence>
<keyword evidence="6" id="KW-0736">Signalosome</keyword>
<dbReference type="InterPro" id="IPR036390">
    <property type="entry name" value="WH_DNA-bd_sf"/>
</dbReference>
<keyword evidence="5" id="KW-0963">Cytoplasm</keyword>
<dbReference type="PROSITE" id="PS50250">
    <property type="entry name" value="PCI"/>
    <property type="match status" value="1"/>
</dbReference>
<feature type="domain" description="PCI" evidence="8">
    <location>
        <begin position="187"/>
        <end position="362"/>
    </location>
</feature>
<evidence type="ECO:0000256" key="2">
    <source>
        <dbReference type="ARBA" id="ARBA00004496"/>
    </source>
</evidence>
<keyword evidence="7" id="KW-0539">Nucleus</keyword>
<dbReference type="InterPro" id="IPR054559">
    <property type="entry name" value="PSMD12-CSN4-like_N"/>
</dbReference>
<proteinExistence type="inferred from homology"/>
<dbReference type="Proteomes" id="UP000320333">
    <property type="component" value="Unassembled WGS sequence"/>
</dbReference>
<evidence type="ECO:0000256" key="5">
    <source>
        <dbReference type="ARBA" id="ARBA00022490"/>
    </source>
</evidence>
<evidence type="ECO:0000256" key="7">
    <source>
        <dbReference type="ARBA" id="ARBA00023242"/>
    </source>
</evidence>
<gene>
    <name evidence="9" type="ORF">CcCBS67573_g02816</name>
</gene>